<sequence>MTEPSAQSPQSAPSGADSRSTRRRARVAGGRYAQDLKELRGHARSTFSGGLDSLTAMRRLALAELNLSRHAAGRSVVWVAVGAVFGASTWLLLMAAAVVAMKSQLEWSWLRALLISAVVSLVIALVAAFMVRRYFAFTGFKATKDELARFGVGEADDDEDSDRKPSFRALQRRVDRAEAVAEGRRRQTLESFAAAKAHAKAAVTPGRVLAAGAISGYVVGRNKGISGSLRHTGAASRAALYTTDTALRGLSEIASLAASTFAAFKSAEAADESATAADQSGAAAAAADQAATAATVAATVSDAPRV</sequence>
<reference evidence="3 4" key="1">
    <citation type="submission" date="2024-01" db="EMBL/GenBank/DDBJ databases">
        <title>Novel species of the genus Luteimonas isolated from rivers.</title>
        <authorList>
            <person name="Lu H."/>
        </authorList>
    </citation>
    <scope>NUCLEOTIDE SEQUENCE [LARGE SCALE GENOMIC DNA]</scope>
    <source>
        <strain evidence="3 4">FXH3W</strain>
    </source>
</reference>
<feature type="transmembrane region" description="Helical" evidence="2">
    <location>
        <begin position="112"/>
        <end position="131"/>
    </location>
</feature>
<dbReference type="Proteomes" id="UP001356170">
    <property type="component" value="Unassembled WGS sequence"/>
</dbReference>
<evidence type="ECO:0000256" key="1">
    <source>
        <dbReference type="SAM" id="MobiDB-lite"/>
    </source>
</evidence>
<feature type="region of interest" description="Disordered" evidence="1">
    <location>
        <begin position="1"/>
        <end position="24"/>
    </location>
</feature>
<dbReference type="InterPro" id="IPR009937">
    <property type="entry name" value="Phage_holin_3_6"/>
</dbReference>
<feature type="transmembrane region" description="Helical" evidence="2">
    <location>
        <begin position="76"/>
        <end position="100"/>
    </location>
</feature>
<proteinExistence type="predicted"/>
<dbReference type="InterPro" id="IPR023298">
    <property type="entry name" value="ATPase_P-typ_TM_dom_sf"/>
</dbReference>
<evidence type="ECO:0000313" key="4">
    <source>
        <dbReference type="Proteomes" id="UP001356170"/>
    </source>
</evidence>
<name>A0ABU7UZK3_9GAMM</name>
<keyword evidence="2" id="KW-0812">Transmembrane</keyword>
<accession>A0ABU7UZK3</accession>
<protein>
    <submittedName>
        <fullName evidence="3">Phage holin family protein</fullName>
    </submittedName>
</protein>
<keyword evidence="2" id="KW-0472">Membrane</keyword>
<comment type="caution">
    <text evidence="3">The sequence shown here is derived from an EMBL/GenBank/DDBJ whole genome shotgun (WGS) entry which is preliminary data.</text>
</comment>
<keyword evidence="2" id="KW-1133">Transmembrane helix</keyword>
<dbReference type="Pfam" id="PF07332">
    <property type="entry name" value="Phage_holin_3_6"/>
    <property type="match status" value="1"/>
</dbReference>
<dbReference type="RefSeq" id="WP_331703323.1">
    <property type="nucleotide sequence ID" value="NZ_JAZHBO010000001.1"/>
</dbReference>
<dbReference type="SUPFAM" id="SSF81665">
    <property type="entry name" value="Calcium ATPase, transmembrane domain M"/>
    <property type="match status" value="1"/>
</dbReference>
<gene>
    <name evidence="3" type="ORF">V3390_03215</name>
</gene>
<keyword evidence="4" id="KW-1185">Reference proteome</keyword>
<feature type="compositionally biased region" description="Low complexity" evidence="1">
    <location>
        <begin position="1"/>
        <end position="18"/>
    </location>
</feature>
<evidence type="ECO:0000313" key="3">
    <source>
        <dbReference type="EMBL" id="MEF2155241.1"/>
    </source>
</evidence>
<dbReference type="EMBL" id="JAZHBO010000001">
    <property type="protein sequence ID" value="MEF2155241.1"/>
    <property type="molecule type" value="Genomic_DNA"/>
</dbReference>
<organism evidence="3 4">
    <name type="scientific">Aquilutibacter rugosus</name>
    <dbReference type="NCBI Taxonomy" id="3115820"/>
    <lineage>
        <taxon>Bacteria</taxon>
        <taxon>Pseudomonadati</taxon>
        <taxon>Pseudomonadota</taxon>
        <taxon>Gammaproteobacteria</taxon>
        <taxon>Lysobacterales</taxon>
        <taxon>Lysobacteraceae</taxon>
        <taxon>Aquilutibacter</taxon>
    </lineage>
</organism>
<evidence type="ECO:0000256" key="2">
    <source>
        <dbReference type="SAM" id="Phobius"/>
    </source>
</evidence>